<dbReference type="Proteomes" id="UP000599383">
    <property type="component" value="Unassembled WGS sequence"/>
</dbReference>
<dbReference type="EMBL" id="WVQY01000001">
    <property type="protein sequence ID" value="NOD28785.1"/>
    <property type="molecule type" value="Genomic_DNA"/>
</dbReference>
<proteinExistence type="predicted"/>
<keyword evidence="5" id="KW-1185">Reference proteome</keyword>
<dbReference type="InterPro" id="IPR009506">
    <property type="entry name" value="YjiS-like"/>
</dbReference>
<comment type="caution">
    <text evidence="3">The sequence shown here is derived from an EMBL/GenBank/DDBJ whole genome shotgun (WGS) entry which is preliminary data.</text>
</comment>
<reference evidence="3 5" key="1">
    <citation type="submission" date="2019-12" db="EMBL/GenBank/DDBJ databases">
        <title>Ruegeria JWLKs population differentiation of coral mucus and skeleton niches.</title>
        <authorList>
            <person name="Luo D."/>
        </authorList>
    </citation>
    <scope>NUCLEOTIDE SEQUENCE</scope>
    <source>
        <strain evidence="3">HKCCD6181</strain>
        <strain evidence="2 5">HKCCD6238</strain>
    </source>
</reference>
<dbReference type="AlphaFoldDB" id="A0AA90YSK4"/>
<gene>
    <name evidence="2" type="ORF">GS617_00750</name>
    <name evidence="3" type="ORF">GS634_08955</name>
</gene>
<name>A0AA90YSK4_9RHOB</name>
<evidence type="ECO:0000259" key="1">
    <source>
        <dbReference type="Pfam" id="PF06568"/>
    </source>
</evidence>
<protein>
    <submittedName>
        <fullName evidence="3">DUF1127 domain-containing protein</fullName>
    </submittedName>
</protein>
<evidence type="ECO:0000313" key="3">
    <source>
        <dbReference type="EMBL" id="NOE18248.1"/>
    </source>
</evidence>
<dbReference type="RefSeq" id="WP_152458673.1">
    <property type="nucleotide sequence ID" value="NZ_WVQY01000001.1"/>
</dbReference>
<sequence length="74" mass="8143">MAVASTHTASKSAPAFGIATLIENAKARFARYRMYRQTVNELAGLSDRELADLGLHRSMIRRVAMQAANDHIAQ</sequence>
<feature type="domain" description="YjiS-like" evidence="1">
    <location>
        <begin position="27"/>
        <end position="61"/>
    </location>
</feature>
<dbReference type="EMBL" id="WVRA01000002">
    <property type="protein sequence ID" value="NOE18248.1"/>
    <property type="molecule type" value="Genomic_DNA"/>
</dbReference>
<evidence type="ECO:0000313" key="4">
    <source>
        <dbReference type="Proteomes" id="UP000597886"/>
    </source>
</evidence>
<evidence type="ECO:0000313" key="5">
    <source>
        <dbReference type="Proteomes" id="UP000599383"/>
    </source>
</evidence>
<organism evidence="3 4">
    <name type="scientific">Ruegeria atlantica</name>
    <dbReference type="NCBI Taxonomy" id="81569"/>
    <lineage>
        <taxon>Bacteria</taxon>
        <taxon>Pseudomonadati</taxon>
        <taxon>Pseudomonadota</taxon>
        <taxon>Alphaproteobacteria</taxon>
        <taxon>Rhodobacterales</taxon>
        <taxon>Roseobacteraceae</taxon>
        <taxon>Ruegeria</taxon>
    </lineage>
</organism>
<evidence type="ECO:0000313" key="2">
    <source>
        <dbReference type="EMBL" id="NOD28785.1"/>
    </source>
</evidence>
<dbReference type="Pfam" id="PF06568">
    <property type="entry name" value="YjiS-like"/>
    <property type="match status" value="1"/>
</dbReference>
<dbReference type="Proteomes" id="UP000597886">
    <property type="component" value="Unassembled WGS sequence"/>
</dbReference>
<accession>A0AA90YSK4</accession>